<feature type="domain" description="Glycosyl transferase family 1" evidence="2">
    <location>
        <begin position="225"/>
        <end position="379"/>
    </location>
</feature>
<evidence type="ECO:0000313" key="4">
    <source>
        <dbReference type="Proteomes" id="UP000321899"/>
    </source>
</evidence>
<dbReference type="SUPFAM" id="SSF53756">
    <property type="entry name" value="UDP-Glycosyltransferase/glycogen phosphorylase"/>
    <property type="match status" value="3"/>
</dbReference>
<comment type="caution">
    <text evidence="3">The sequence shown here is derived from an EMBL/GenBank/DDBJ whole genome shotgun (WGS) entry which is preliminary data.</text>
</comment>
<evidence type="ECO:0000256" key="1">
    <source>
        <dbReference type="ARBA" id="ARBA00022679"/>
    </source>
</evidence>
<dbReference type="PANTHER" id="PTHR46401:SF2">
    <property type="entry name" value="GLYCOSYLTRANSFERASE WBBK-RELATED"/>
    <property type="match status" value="1"/>
</dbReference>
<dbReference type="Pfam" id="PF00534">
    <property type="entry name" value="Glycos_transf_1"/>
    <property type="match status" value="3"/>
</dbReference>
<dbReference type="CDD" id="cd03809">
    <property type="entry name" value="GT4_MtfB-like"/>
    <property type="match status" value="2"/>
</dbReference>
<sequence length="1248" mass="140189">MRLVIDLQGAQSASRFRGIGRSSMALATGIARQAEGHEVFIVLNGIFSETIESIKKTLQKIIPAQNICVWQATSPVCAAAKDNVWRKESAEYQREAFIANLRPDVLFITSLFEGYADDAVTSVKKLPSPYKTVVLLHDLIPLIYPENYLHTSDRKIFYEEKIEALLKADLLLSVSESSRMEAMEKLDISGDNIVTISSAADPIFKRTETEQTWHILSAHGIDRPFLLYAPGVSDFRKNIEGLIRAFALLPAHIRHKRQLVLASRIPQTVRRPLEKLAAKCGLEHDAIVFTGYVDDENLAGLYSSTELYVFPSIHEGFGLPVLEAMGCGAPVIGSCTSSIPEVIGCGEALFNPHQPEDIARKIKEVLETPALHQRLRKHSATRALCFSWDKTAERAMGAMEKLFRKNPCIIKPEKLSSKRLKLAFVSPLPPAKSGIAAYSTELIPELSRYYDIEPVATQPQPTDLPGWSGTVRTPEWLLQNAEHMDRVLYQFGNSPLHSPMIQLLQQVPGTVVLHDFFLSDLKIFMAENAMLPGSVADELYASHGYPALKQLQQEDVSACKKSWPMNLDILQHARGVMVHSRHAIELAASFYGEKSRENFISLKHLRTPAEKTDRMETRIRLGFSPEDMIVCSFGFINPVKCIDKILNAWFQSSLAERPDCHLIFAGENHGGEYGRTLLKKIKEKGSEKQIRITGWLNEQDYRNYLSIADFAIQLRTSSRGETSGTVLDCMNHGLATIINAHGSMKELPENTVLMLQDVFLEKDLAHAMEMLASNENKRLELGSEAKKHTELHHNPASCALSCQLALESFYNRASTDLHATTKAIACCKTGRATGEDIRKTALSLARNFPPRPREKHLFLDVTATSSRDLKTGIERVTRAIMLELIQSPPPGFRTEPVYLHKEKGDWNYRHARSYTLSLIGHPQKNPNDDIAEIFAEDIILGLDISGEKLIEAEKQGLFKDYRNNGTRIFFIIYDLLPIRLPSCFPPGADSRHHDWLLATARMDGVIAISESVAKDFREWVAEQGEINQDLCIEWFHLGADTENSAPSTGLPENGEQILQSIENTPTFLMVGTLEPRKGHLQTIKAFEKLWEDGINARLVIIGQEGWPDLNRELRRTIPQIVRTIRKHPEINRRLLWLNRVSDTFLNKLYKAAACLIAASEGEGFGLPLIEAARHGLPLMVRDIPVFREIAGDQAFYFHGTEPADLSEAVIRWLELYNKKQHPASHGLEFRTWQSSAGMLKNIIIKESN</sequence>
<accession>A0A5Q4VC64</accession>
<reference evidence="3 4" key="1">
    <citation type="submission" date="2019-06" db="EMBL/GenBank/DDBJ databases">
        <title>Desulfobotulus mexicanus sp. nov., a novel sulfate-reducing bacterium isolated from the sediment of an alkaline crater lake in Mexico.</title>
        <authorList>
            <person name="Hirschler-Rea A."/>
        </authorList>
    </citation>
    <scope>NUCLEOTIDE SEQUENCE [LARGE SCALE GENOMIC DNA]</scope>
    <source>
        <strain evidence="3 4">PAR22N</strain>
    </source>
</reference>
<dbReference type="RefSeq" id="WP_139447388.1">
    <property type="nucleotide sequence ID" value="NZ_VDMB01000005.1"/>
</dbReference>
<dbReference type="OrthoDB" id="5419094at2"/>
<feature type="domain" description="Glycosyl transferase family 1" evidence="2">
    <location>
        <begin position="616"/>
        <end position="788"/>
    </location>
</feature>
<feature type="domain" description="Glycosyl transferase family 1" evidence="2">
    <location>
        <begin position="1057"/>
        <end position="1221"/>
    </location>
</feature>
<keyword evidence="4" id="KW-1185">Reference proteome</keyword>
<organism evidence="3 4">
    <name type="scientific">Desulfobotulus mexicanus</name>
    <dbReference type="NCBI Taxonomy" id="2586642"/>
    <lineage>
        <taxon>Bacteria</taxon>
        <taxon>Pseudomonadati</taxon>
        <taxon>Thermodesulfobacteriota</taxon>
        <taxon>Desulfobacteria</taxon>
        <taxon>Desulfobacterales</taxon>
        <taxon>Desulfobacteraceae</taxon>
        <taxon>Desulfobotulus</taxon>
    </lineage>
</organism>
<dbReference type="CDD" id="cd03801">
    <property type="entry name" value="GT4_PimA-like"/>
    <property type="match status" value="1"/>
</dbReference>
<dbReference type="AlphaFoldDB" id="A0A5Q4VC64"/>
<evidence type="ECO:0000313" key="3">
    <source>
        <dbReference type="EMBL" id="TYT75294.1"/>
    </source>
</evidence>
<name>A0A5Q4VC64_9BACT</name>
<gene>
    <name evidence="3" type="ORF">FIM25_06215</name>
</gene>
<dbReference type="InterPro" id="IPR001296">
    <property type="entry name" value="Glyco_trans_1"/>
</dbReference>
<dbReference type="GO" id="GO:0009103">
    <property type="term" value="P:lipopolysaccharide biosynthetic process"/>
    <property type="evidence" value="ECO:0007669"/>
    <property type="project" value="TreeGrafter"/>
</dbReference>
<dbReference type="Gene3D" id="3.40.50.2000">
    <property type="entry name" value="Glycogen Phosphorylase B"/>
    <property type="match status" value="4"/>
</dbReference>
<dbReference type="PANTHER" id="PTHR46401">
    <property type="entry name" value="GLYCOSYLTRANSFERASE WBBK-RELATED"/>
    <property type="match status" value="1"/>
</dbReference>
<proteinExistence type="predicted"/>
<dbReference type="GO" id="GO:0016757">
    <property type="term" value="F:glycosyltransferase activity"/>
    <property type="evidence" value="ECO:0007669"/>
    <property type="project" value="InterPro"/>
</dbReference>
<protein>
    <submittedName>
        <fullName evidence="3">Glycosyltransferase</fullName>
    </submittedName>
</protein>
<evidence type="ECO:0000259" key="2">
    <source>
        <dbReference type="Pfam" id="PF00534"/>
    </source>
</evidence>
<keyword evidence="1 3" id="KW-0808">Transferase</keyword>
<dbReference type="EMBL" id="VDMB01000005">
    <property type="protein sequence ID" value="TYT75294.1"/>
    <property type="molecule type" value="Genomic_DNA"/>
</dbReference>
<dbReference type="Proteomes" id="UP000321899">
    <property type="component" value="Unassembled WGS sequence"/>
</dbReference>